<evidence type="ECO:0000313" key="2">
    <source>
        <dbReference type="Proteomes" id="UP000740754"/>
    </source>
</evidence>
<dbReference type="InterPro" id="IPR019600">
    <property type="entry name" value="Hemin_uptake_protein_HemP"/>
</dbReference>
<comment type="caution">
    <text evidence="1">The sequence shown here is derived from an EMBL/GenBank/DDBJ whole genome shotgun (WGS) entry which is preliminary data.</text>
</comment>
<dbReference type="RefSeq" id="WP_168667701.1">
    <property type="nucleotide sequence ID" value="NZ_JAAXKX010000006.1"/>
</dbReference>
<accession>A0ABX1I6H0</accession>
<dbReference type="Gene3D" id="2.10.70.10">
    <property type="entry name" value="Complement Module, domain 1"/>
    <property type="match status" value="1"/>
</dbReference>
<organism evidence="1 2">
    <name type="scientific">Marichromatium bheemlicum</name>
    <dbReference type="NCBI Taxonomy" id="365339"/>
    <lineage>
        <taxon>Bacteria</taxon>
        <taxon>Pseudomonadati</taxon>
        <taxon>Pseudomonadota</taxon>
        <taxon>Gammaproteobacteria</taxon>
        <taxon>Chromatiales</taxon>
        <taxon>Chromatiaceae</taxon>
        <taxon>Marichromatium</taxon>
    </lineage>
</organism>
<protein>
    <submittedName>
        <fullName evidence="1">Hemin uptake protein HemP</fullName>
    </submittedName>
</protein>
<reference evidence="1 2" key="1">
    <citation type="submission" date="2020-04" db="EMBL/GenBank/DDBJ databases">
        <title>Draft Whole-Genome sequence of Marichromatium bheemlicum DSM 18632, type strain.</title>
        <authorList>
            <person name="Kyndt J.A."/>
            <person name="Meyer T.E."/>
        </authorList>
    </citation>
    <scope>NUCLEOTIDE SEQUENCE [LARGE SCALE GENOMIC DNA]</scope>
    <source>
        <strain evidence="1 2">DSM 18632</strain>
    </source>
</reference>
<dbReference type="Proteomes" id="UP000740754">
    <property type="component" value="Unassembled WGS sequence"/>
</dbReference>
<name>A0ABX1I6H0_9GAMM</name>
<dbReference type="Pfam" id="PF10636">
    <property type="entry name" value="hemP"/>
    <property type="match status" value="1"/>
</dbReference>
<proteinExistence type="predicted"/>
<evidence type="ECO:0000313" key="1">
    <source>
        <dbReference type="EMBL" id="NKN32798.1"/>
    </source>
</evidence>
<gene>
    <name evidence="1" type="ORF">HF203_06140</name>
</gene>
<sequence length="61" mass="7134">MQPPSVGERRRQRQPLSVYSAELLAHDRELLIIHRGARYRLRAAPRGRLELLGPEPEHVER</sequence>
<keyword evidence="2" id="KW-1185">Reference proteome</keyword>
<dbReference type="EMBL" id="JAAXKX010000006">
    <property type="protein sequence ID" value="NKN32798.1"/>
    <property type="molecule type" value="Genomic_DNA"/>
</dbReference>